<dbReference type="InterPro" id="IPR028994">
    <property type="entry name" value="Integrin_alpha_N"/>
</dbReference>
<dbReference type="Pfam" id="PF13517">
    <property type="entry name" value="FG-GAP_3"/>
    <property type="match status" value="4"/>
</dbReference>
<keyword evidence="6" id="KW-1185">Reference proteome</keyword>
<dbReference type="InterPro" id="IPR013517">
    <property type="entry name" value="FG-GAP"/>
</dbReference>
<protein>
    <submittedName>
        <fullName evidence="5">FG-GAP-like repeat-containing protein</fullName>
    </submittedName>
</protein>
<reference evidence="5" key="1">
    <citation type="submission" date="2023-03" db="EMBL/GenBank/DDBJ databases">
        <title>Lomoglobus Profundus gen. nov., sp. nov., a novel member of the phylum Verrucomicrobia, isolated from deep-marine sediment of South China Sea.</title>
        <authorList>
            <person name="Ahmad T."/>
            <person name="Ishaq S.E."/>
            <person name="Wang F."/>
        </authorList>
    </citation>
    <scope>NUCLEOTIDE SEQUENCE</scope>
    <source>
        <strain evidence="5">LMO-M01</strain>
    </source>
</reference>
<dbReference type="Pfam" id="PF07593">
    <property type="entry name" value="UnbV_ASPIC"/>
    <property type="match status" value="2"/>
</dbReference>
<keyword evidence="1 3" id="KW-0732">Signal</keyword>
<feature type="region of interest" description="Disordered" evidence="2">
    <location>
        <begin position="285"/>
        <end position="312"/>
    </location>
</feature>
<accession>A0AAE9ZWJ3</accession>
<dbReference type="Pfam" id="PF01839">
    <property type="entry name" value="FG-GAP"/>
    <property type="match status" value="1"/>
</dbReference>
<dbReference type="AlphaFoldDB" id="A0AAE9ZWJ3"/>
<evidence type="ECO:0000256" key="3">
    <source>
        <dbReference type="SAM" id="SignalP"/>
    </source>
</evidence>
<dbReference type="PANTHER" id="PTHR16026:SF0">
    <property type="entry name" value="CARTILAGE ACIDIC PROTEIN 1"/>
    <property type="match status" value="1"/>
</dbReference>
<feature type="compositionally biased region" description="Basic and acidic residues" evidence="2">
    <location>
        <begin position="287"/>
        <end position="306"/>
    </location>
</feature>
<feature type="signal peptide" evidence="3">
    <location>
        <begin position="1"/>
        <end position="27"/>
    </location>
</feature>
<dbReference type="Gene3D" id="2.130.10.130">
    <property type="entry name" value="Integrin alpha, N-terminal"/>
    <property type="match status" value="3"/>
</dbReference>
<evidence type="ECO:0000313" key="5">
    <source>
        <dbReference type="EMBL" id="WED63833.1"/>
    </source>
</evidence>
<dbReference type="InterPro" id="IPR027039">
    <property type="entry name" value="Crtac1"/>
</dbReference>
<dbReference type="PANTHER" id="PTHR16026">
    <property type="entry name" value="CARTILAGE ACIDIC PROTEIN 1"/>
    <property type="match status" value="1"/>
</dbReference>
<dbReference type="RefSeq" id="WP_330930536.1">
    <property type="nucleotide sequence ID" value="NZ_CP119075.1"/>
</dbReference>
<organism evidence="5 6">
    <name type="scientific">Synoicihabitans lomoniglobus</name>
    <dbReference type="NCBI Taxonomy" id="2909285"/>
    <lineage>
        <taxon>Bacteria</taxon>
        <taxon>Pseudomonadati</taxon>
        <taxon>Verrucomicrobiota</taxon>
        <taxon>Opitutia</taxon>
        <taxon>Opitutales</taxon>
        <taxon>Opitutaceae</taxon>
        <taxon>Synoicihabitans</taxon>
    </lineage>
</organism>
<feature type="chain" id="PRO_5042126681" evidence="3">
    <location>
        <begin position="28"/>
        <end position="1240"/>
    </location>
</feature>
<evidence type="ECO:0000313" key="6">
    <source>
        <dbReference type="Proteomes" id="UP001218638"/>
    </source>
</evidence>
<feature type="domain" description="ASPIC/UnbV" evidence="4">
    <location>
        <begin position="574"/>
        <end position="640"/>
    </location>
</feature>
<sequence length="1240" mass="133612">MFPHRACPLWSVLFAAIATAQSPAEFAATPLAPRSRAPDAHGPMFTPLSPAETGIDAPNAYDDPLMWSRHYREFSIGAIGTGLAAGDVDGDGRPDLFIVNKCGPNRLYRNLGDFRFEDITATAGVAGPTEPEYWQQGAAFADIDNDGDLDLHVCRWNAPNLLYLNDGTGHFTEEAAARGLAVTTASSQIHFADMDNDGDLDAYLQTNLLNGEARPNGEPDFFFANDGTGHFTDITAEIGVSGDTQGHSATWWDYDGDGYLDLYVANDFKDPDTLYHNDYFLNAGRPDPAELKRRRDASRAERRQRLADGLPPRFGRRLENTLSYVVPHTPHSSMGADFGDLDNDGRMDLVIADMAATSREKSQRGMASIRANMPAMNHHPGVAPQLMRNAVYLNRHDGRMHEVAHLTGLAASDWTWTVRLEDFDNDGHTDAFFTNGMVRELHNTDITSRMQRSESMSQRTRIMRATPPLAEANLAFRNLGDLAFADVSKEWGLNHLGVSFGAVTADFDGDGDLDLVFSNYDAPATVLRNDSATGHRVTISLRGGKLRQSSANAVATLLDTGTYSPGMGSANAQGIGATVTIRTSVGSQTRTLITQRGYLSSQQPLLHFGLGDATTIDSLTIKWGQGDPDVYTNLPVDQHFTITQQTRHSMTMSYADGPTLFHDSAPDFGLQVTSVEDNTAPFPQATELPFRVDRFGPGVAVGDINGDGIDDVIVGGTVGHPGEVRSSIAPREWAPSNFTLFSGTTATADAQPLLVEINGDGHLDLLLPQTGTARPAGDPAYQPHAFLNDGLGGFDRASADLLPSLPLSVGAAVAADFDRDGHMDVFLGARQIPGRYPQPADSALLLHRAGRFINATATHAPMLAGIGLVTSALATDVDDDGWLDLLLARDWGTVVYLHNDAGQGFTDQSDAAGFSAAGAGWWNSLAAADFNGDGRMDYAVGNLGLNTPYVAPVTMLHGPFAPDGTDLLIETVSEGGQLYPRRSLTVLGAQIPALKRQFRHHDDYAVTPLTDMLDAATLAAATRFTATELRSGVFLSQADGTHEFRALPRFAQIAPTYGLVTADFNGDTFTDLAGGQNLYNVRPETGRFDGGLGFILHGDGQGGFTVEEQNQPTIPHDAKGLALIDLHRFGRPQLYVTRNNDSTMAINAGYRQGMGVQLLGPPANPTGVGTRITVVYADDHRTMSEVAAGGGHRSQSTATAFLSYDAETPPREIIFRWPNGTSNTLPWPTEPPRILKVRIP</sequence>
<dbReference type="KEGG" id="slom:PXH66_15960"/>
<dbReference type="Proteomes" id="UP001218638">
    <property type="component" value="Chromosome"/>
</dbReference>
<evidence type="ECO:0000256" key="2">
    <source>
        <dbReference type="SAM" id="MobiDB-lite"/>
    </source>
</evidence>
<evidence type="ECO:0000256" key="1">
    <source>
        <dbReference type="ARBA" id="ARBA00022729"/>
    </source>
</evidence>
<feature type="domain" description="ASPIC/UnbV" evidence="4">
    <location>
        <begin position="1167"/>
        <end position="1225"/>
    </location>
</feature>
<gene>
    <name evidence="5" type="ORF">PXH66_15960</name>
</gene>
<proteinExistence type="predicted"/>
<evidence type="ECO:0000259" key="4">
    <source>
        <dbReference type="Pfam" id="PF07593"/>
    </source>
</evidence>
<dbReference type="SUPFAM" id="SSF69318">
    <property type="entry name" value="Integrin alpha N-terminal domain"/>
    <property type="match status" value="2"/>
</dbReference>
<dbReference type="EMBL" id="CP119075">
    <property type="protein sequence ID" value="WED63833.1"/>
    <property type="molecule type" value="Genomic_DNA"/>
</dbReference>
<dbReference type="InterPro" id="IPR011519">
    <property type="entry name" value="UnbV_ASPIC"/>
</dbReference>
<name>A0AAE9ZWJ3_9BACT</name>